<dbReference type="AlphaFoldDB" id="A0A085G230"/>
<dbReference type="InterPro" id="IPR037026">
    <property type="entry name" value="Vgr_OB-fold_dom_sf"/>
</dbReference>
<dbReference type="NCBIfam" id="TIGR03361">
    <property type="entry name" value="VI_Rhs_Vgr"/>
    <property type="match status" value="1"/>
</dbReference>
<dbReference type="InterPro" id="IPR017847">
    <property type="entry name" value="T6SS_RhsGE_Vgr_subset"/>
</dbReference>
<evidence type="ECO:0000259" key="2">
    <source>
        <dbReference type="Pfam" id="PF13296"/>
    </source>
</evidence>
<dbReference type="Proteomes" id="UP000028640">
    <property type="component" value="Unassembled WGS sequence"/>
</dbReference>
<evidence type="ECO:0000259" key="1">
    <source>
        <dbReference type="Pfam" id="PF10106"/>
    </source>
</evidence>
<proteinExistence type="predicted"/>
<gene>
    <name evidence="3" type="ORF">GEAM_4112</name>
</gene>
<organism evidence="3 4">
    <name type="scientific">Ewingella americana (strain ATCC 33852 / DSM 4580 / CCUG 14506 / JCM 5911 / LMG 7869 / NCTC 12157 / CDC 1468-78)</name>
    <dbReference type="NCBI Taxonomy" id="910964"/>
    <lineage>
        <taxon>Bacteria</taxon>
        <taxon>Pseudomonadati</taxon>
        <taxon>Pseudomonadota</taxon>
        <taxon>Gammaproteobacteria</taxon>
        <taxon>Enterobacterales</taxon>
        <taxon>Yersiniaceae</taxon>
        <taxon>Ewingella</taxon>
    </lineage>
</organism>
<comment type="caution">
    <text evidence="3">The sequence shown here is derived from an EMBL/GenBank/DDBJ whole genome shotgun (WGS) entry which is preliminary data.</text>
</comment>
<feature type="domain" description="DUF2345" evidence="1">
    <location>
        <begin position="625"/>
        <end position="765"/>
    </location>
</feature>
<dbReference type="NCBIfam" id="TIGR01646">
    <property type="entry name" value="vgr_GE"/>
    <property type="match status" value="1"/>
</dbReference>
<dbReference type="STRING" id="910964.GEAM_4112"/>
<dbReference type="eggNOG" id="COG3501">
    <property type="taxonomic scope" value="Bacteria"/>
</dbReference>
<dbReference type="Gene3D" id="2.40.50.230">
    <property type="entry name" value="Gp5 N-terminal domain"/>
    <property type="match status" value="1"/>
</dbReference>
<evidence type="ECO:0000313" key="4">
    <source>
        <dbReference type="Proteomes" id="UP000028640"/>
    </source>
</evidence>
<dbReference type="InterPro" id="IPR006533">
    <property type="entry name" value="T6SS_Vgr_RhsGE"/>
</dbReference>
<dbReference type="Pfam" id="PF13296">
    <property type="entry name" value="T6SS_Vgr"/>
    <property type="match status" value="1"/>
</dbReference>
<dbReference type="Gene3D" id="4.10.220.110">
    <property type="match status" value="1"/>
</dbReference>
<dbReference type="eggNOG" id="COG4253">
    <property type="taxonomic scope" value="Bacteria"/>
</dbReference>
<evidence type="ECO:0000313" key="3">
    <source>
        <dbReference type="EMBL" id="KFC77775.1"/>
    </source>
</evidence>
<dbReference type="Pfam" id="PF05954">
    <property type="entry name" value="Phage_GPD"/>
    <property type="match status" value="1"/>
</dbReference>
<protein>
    <submittedName>
        <fullName evidence="3">VgrG family protein</fullName>
    </submittedName>
</protein>
<dbReference type="Gene3D" id="2.30.110.50">
    <property type="match status" value="1"/>
</dbReference>
<dbReference type="SUPFAM" id="SSF69255">
    <property type="entry name" value="gp5 N-terminal domain-like"/>
    <property type="match status" value="1"/>
</dbReference>
<dbReference type="EMBL" id="JMPJ01000073">
    <property type="protein sequence ID" value="KFC77775.1"/>
    <property type="molecule type" value="Genomic_DNA"/>
</dbReference>
<dbReference type="Gene3D" id="3.55.50.10">
    <property type="entry name" value="Baseplate protein-like domains"/>
    <property type="match status" value="1"/>
</dbReference>
<dbReference type="GeneID" id="78382459"/>
<name>A0A085G230_EWIA3</name>
<feature type="domain" description="Putative type VI secretion system Rhs element associated Vgr" evidence="2">
    <location>
        <begin position="507"/>
        <end position="607"/>
    </location>
</feature>
<dbReference type="Pfam" id="PF10106">
    <property type="entry name" value="DUF2345"/>
    <property type="match status" value="1"/>
</dbReference>
<dbReference type="InterPro" id="IPR028244">
    <property type="entry name" value="T6SS_Rhs_Vgr_dom"/>
</dbReference>
<reference evidence="3 4" key="1">
    <citation type="submission" date="2014-05" db="EMBL/GenBank/DDBJ databases">
        <title>ATOL: Assembling a taxonomically balanced genome-scale reconstruction of the evolutionary history of the Enterobacteriaceae.</title>
        <authorList>
            <person name="Plunkett G.III."/>
            <person name="Neeno-Eckwall E.C."/>
            <person name="Glasner J.D."/>
            <person name="Perna N.T."/>
        </authorList>
    </citation>
    <scope>NUCLEOTIDE SEQUENCE [LARGE SCALE GENOMIC DNA]</scope>
    <source>
        <strain evidence="3 4">ATCC 33852</strain>
    </source>
</reference>
<keyword evidence="4" id="KW-1185">Reference proteome</keyword>
<dbReference type="InterPro" id="IPR018769">
    <property type="entry name" value="VgrG2_DUF2345"/>
</dbReference>
<dbReference type="RefSeq" id="WP_051899590.1">
    <property type="nucleotide sequence ID" value="NZ_JMPJ01000073.1"/>
</dbReference>
<sequence length="852" mass="94846">MYGYSLTPQQPKFIPEESLNKYLLDIPNSEFVADVESFHGEEALSEPYRYCIRFTSNEADVAAASLLKKSASFRMRGFNPDWSSLIQTANRWTALRQICGVITSLERISTSVDETLYEAVLEHPLALLDTRLRCAIYQEMSVPEVVKSILKEHRFEGYEINFDSLSYIYPRREMIVQWRETDLAFIRRLLAEVGIWFRFEAHPEHADIVVIVFGDLQTSYLFDHKITAANPSGNVAAGYSIQNLVAKHVVVPGSVDVRNYSYVSSKGYHQLDQQADSLRDEDLTHGGEYHYGDIHLEGGDRWKIGKNQQAETSWHYAKMRNELALNGMTILTATTDDPGIVPGTEVKIEGAIPQAFINAMVVTKMRLSGSRQSSFQCQLTGIPYNERVCFRPARIARPVISGTIPARISGQKLNDQLARIDNIGRYRVHFDFDKADWKKGLESMPVRLGRQYAGDRYGIHFPLQDNTEVGIGFQLGDPERPYIAHAFHDEINPDLVTDFNSTRNVIRTLRNNKLRMEDKAGKEHIKLATEYGKSQLNLGHLVNAQGEPRGEGVELRTDKQAALRSAESFHITTERQTKAAGQQNDMAATIAQLESALQLARSLAASAEIADTPAADLSSVTELRQHIAEAQKPTLSMHGEAGVTVTSPASVMVHAGEDLASTAKRDMNINTFRRLTMAAGDVFSVLVRKAGMVFTAAKGPIKLTAQQGEIIQVASQDINLTSSQGRIVLNAQKELLLMCGGAGIRLMNGRVEVIAPGDISFKTQHVAYMSQASIDQVKPSFNEGQLAQQFRLHAPNDPGHILTQQRFRLHRKGEVIEGITDDQGESPLLNSSELDTWSLEILHDNDSPEGTA</sequence>
<accession>A0A085G230</accession>
<dbReference type="SUPFAM" id="SSF69279">
    <property type="entry name" value="Phage tail proteins"/>
    <property type="match status" value="2"/>
</dbReference>